<keyword evidence="1" id="KW-0560">Oxidoreductase</keyword>
<dbReference type="InterPro" id="IPR020843">
    <property type="entry name" value="ER"/>
</dbReference>
<dbReference type="Gene3D" id="3.90.180.10">
    <property type="entry name" value="Medium-chain alcohol dehydrogenases, catalytic domain"/>
    <property type="match status" value="1"/>
</dbReference>
<dbReference type="GO" id="GO:0016491">
    <property type="term" value="F:oxidoreductase activity"/>
    <property type="evidence" value="ECO:0007669"/>
    <property type="project" value="UniProtKB-KW"/>
</dbReference>
<accession>A0A0W8IBR9</accession>
<evidence type="ECO:0000313" key="4">
    <source>
        <dbReference type="Proteomes" id="UP000054837"/>
    </source>
</evidence>
<dbReference type="GO" id="GO:0008270">
    <property type="term" value="F:zinc ion binding"/>
    <property type="evidence" value="ECO:0007669"/>
    <property type="project" value="InterPro"/>
</dbReference>
<dbReference type="Proteomes" id="UP000054837">
    <property type="component" value="Unassembled WGS sequence"/>
</dbReference>
<proteinExistence type="predicted"/>
<dbReference type="InterPro" id="IPR036291">
    <property type="entry name" value="NAD(P)-bd_dom_sf"/>
</dbReference>
<dbReference type="InterPro" id="IPR011032">
    <property type="entry name" value="GroES-like_sf"/>
</dbReference>
<dbReference type="Pfam" id="PF13602">
    <property type="entry name" value="ADH_zinc_N_2"/>
    <property type="match status" value="1"/>
</dbReference>
<dbReference type="PANTHER" id="PTHR11695">
    <property type="entry name" value="ALCOHOL DEHYDROGENASE RELATED"/>
    <property type="match status" value="1"/>
</dbReference>
<dbReference type="PROSITE" id="PS01162">
    <property type="entry name" value="QOR_ZETA_CRYSTAL"/>
    <property type="match status" value="1"/>
</dbReference>
<feature type="domain" description="Enoyl reductase (ER)" evidence="2">
    <location>
        <begin position="10"/>
        <end position="308"/>
    </location>
</feature>
<organism evidence="3 4">
    <name type="scientific">Serinicoccus chungangensis</name>
    <dbReference type="NCBI Taxonomy" id="767452"/>
    <lineage>
        <taxon>Bacteria</taxon>
        <taxon>Bacillati</taxon>
        <taxon>Actinomycetota</taxon>
        <taxon>Actinomycetes</taxon>
        <taxon>Micrococcales</taxon>
        <taxon>Ornithinimicrobiaceae</taxon>
        <taxon>Serinicoccus</taxon>
    </lineage>
</organism>
<dbReference type="RefSeq" id="WP_058890454.1">
    <property type="nucleotide sequence ID" value="NZ_LQBL01000008.1"/>
</dbReference>
<dbReference type="SUPFAM" id="SSF50129">
    <property type="entry name" value="GroES-like"/>
    <property type="match status" value="1"/>
</dbReference>
<comment type="caution">
    <text evidence="3">The sequence shown here is derived from an EMBL/GenBank/DDBJ whole genome shotgun (WGS) entry which is preliminary data.</text>
</comment>
<protein>
    <submittedName>
        <fullName evidence="3">Alcohol dehydrogenase</fullName>
    </submittedName>
</protein>
<keyword evidence="4" id="KW-1185">Reference proteome</keyword>
<dbReference type="InterPro" id="IPR013154">
    <property type="entry name" value="ADH-like_N"/>
</dbReference>
<gene>
    <name evidence="3" type="ORF">AVL62_15135</name>
</gene>
<evidence type="ECO:0000256" key="1">
    <source>
        <dbReference type="ARBA" id="ARBA00023002"/>
    </source>
</evidence>
<dbReference type="SMART" id="SM00829">
    <property type="entry name" value="PKS_ER"/>
    <property type="match status" value="1"/>
</dbReference>
<evidence type="ECO:0000313" key="3">
    <source>
        <dbReference type="EMBL" id="KUG57168.1"/>
    </source>
</evidence>
<evidence type="ECO:0000259" key="2">
    <source>
        <dbReference type="SMART" id="SM00829"/>
    </source>
</evidence>
<reference evidence="3 4" key="1">
    <citation type="submission" date="2015-12" db="EMBL/GenBank/DDBJ databases">
        <title>Serinicoccus chungangenesis strain CD08_5 genome sequencing and assembly.</title>
        <authorList>
            <person name="Chander A.M."/>
            <person name="Kaur G."/>
            <person name="Nair G.R."/>
            <person name="Dhawan D.K."/>
            <person name="Kochhar R.K."/>
            <person name="Mayilraj S."/>
            <person name="Bhadada S.K."/>
        </authorList>
    </citation>
    <scope>NUCLEOTIDE SEQUENCE [LARGE SCALE GENOMIC DNA]</scope>
    <source>
        <strain evidence="3 4">CD08_5</strain>
    </source>
</reference>
<dbReference type="InterPro" id="IPR050700">
    <property type="entry name" value="YIM1/Zinc_Alcohol_DH_Fams"/>
</dbReference>
<dbReference type="InterPro" id="IPR002364">
    <property type="entry name" value="Quin_OxRdtase/zeta-crystal_CS"/>
</dbReference>
<dbReference type="CDD" id="cd05289">
    <property type="entry name" value="MDR_like_2"/>
    <property type="match status" value="1"/>
</dbReference>
<name>A0A0W8IBR9_9MICO</name>
<dbReference type="STRING" id="767452.AVL62_15135"/>
<sequence>MRAASYDTYGGPEVLTVGELPDPPVGPDTVLVRAKATSVNPVDWKVREGYLQGAFPHHLPIVPGWDVAGVVEAVGPAVRTGLQVGDEVWGYVRRDDVHAGTAAELVPAPERTVSLKPAGLSFEEAASVPLAGLTAYQALTEALAVGEGDRVLVHAASGGVGQFAVQIARSLGAEVIGTASPANHDLVGELGATHVLDHGAGPVGEQLGTVGGPVDAVLDLVGGDAMADISAQVKDTARVASVIDAEQMGQIGGRYVFVRPERAHLDALAELVDRGELRVTVAATFDLDQIADAHRLSQEGSPGGKIAVRINVR</sequence>
<dbReference type="AlphaFoldDB" id="A0A0W8IBR9"/>
<dbReference type="EMBL" id="LQBL01000008">
    <property type="protein sequence ID" value="KUG57168.1"/>
    <property type="molecule type" value="Genomic_DNA"/>
</dbReference>
<dbReference type="Gene3D" id="3.40.50.720">
    <property type="entry name" value="NAD(P)-binding Rossmann-like Domain"/>
    <property type="match status" value="1"/>
</dbReference>
<dbReference type="OrthoDB" id="3175656at2"/>
<dbReference type="Pfam" id="PF08240">
    <property type="entry name" value="ADH_N"/>
    <property type="match status" value="1"/>
</dbReference>
<dbReference type="PANTHER" id="PTHR11695:SF294">
    <property type="entry name" value="RETICULON-4-INTERACTING PROTEIN 1, MITOCHONDRIAL"/>
    <property type="match status" value="1"/>
</dbReference>
<dbReference type="SUPFAM" id="SSF51735">
    <property type="entry name" value="NAD(P)-binding Rossmann-fold domains"/>
    <property type="match status" value="1"/>
</dbReference>